<keyword evidence="3" id="KW-1185">Reference proteome</keyword>
<dbReference type="RefSeq" id="WP_203930640.1">
    <property type="nucleotide sequence ID" value="NZ_BOPH01000082.1"/>
</dbReference>
<evidence type="ECO:0000313" key="3">
    <source>
        <dbReference type="Proteomes" id="UP000635606"/>
    </source>
</evidence>
<comment type="caution">
    <text evidence="2">The sequence shown here is derived from an EMBL/GenBank/DDBJ whole genome shotgun (WGS) entry which is preliminary data.</text>
</comment>
<gene>
    <name evidence="2" type="ORF">Voc01_056630</name>
</gene>
<dbReference type="AlphaFoldDB" id="A0A8J4A0K8"/>
<reference evidence="2" key="1">
    <citation type="submission" date="2021-01" db="EMBL/GenBank/DDBJ databases">
        <title>Whole genome shotgun sequence of Virgisporangium ochraceum NBRC 16418.</title>
        <authorList>
            <person name="Komaki H."/>
            <person name="Tamura T."/>
        </authorList>
    </citation>
    <scope>NUCLEOTIDE SEQUENCE</scope>
    <source>
        <strain evidence="2">NBRC 16418</strain>
    </source>
</reference>
<proteinExistence type="predicted"/>
<evidence type="ECO:0000313" key="2">
    <source>
        <dbReference type="EMBL" id="GIJ70746.1"/>
    </source>
</evidence>
<protein>
    <submittedName>
        <fullName evidence="2">Uncharacterized protein</fullName>
    </submittedName>
</protein>
<organism evidence="2 3">
    <name type="scientific">Virgisporangium ochraceum</name>
    <dbReference type="NCBI Taxonomy" id="65505"/>
    <lineage>
        <taxon>Bacteria</taxon>
        <taxon>Bacillati</taxon>
        <taxon>Actinomycetota</taxon>
        <taxon>Actinomycetes</taxon>
        <taxon>Micromonosporales</taxon>
        <taxon>Micromonosporaceae</taxon>
        <taxon>Virgisporangium</taxon>
    </lineage>
</organism>
<dbReference type="Proteomes" id="UP000635606">
    <property type="component" value="Unassembled WGS sequence"/>
</dbReference>
<dbReference type="EMBL" id="BOPH01000082">
    <property type="protein sequence ID" value="GIJ70746.1"/>
    <property type="molecule type" value="Genomic_DNA"/>
</dbReference>
<sequence length="98" mass="10354">MGVDWETRPGYVAESVTAADLEPLRDLPLEHLTANSASDLAPLSGHRTLRSLSLTRGAAPADLTPLRTVAHLHGLSLTDADPAETASCTRSARGRLGR</sequence>
<name>A0A8J4A0K8_9ACTN</name>
<feature type="region of interest" description="Disordered" evidence="1">
    <location>
        <begin position="77"/>
        <end position="98"/>
    </location>
</feature>
<accession>A0A8J4A0K8</accession>
<evidence type="ECO:0000256" key="1">
    <source>
        <dbReference type="SAM" id="MobiDB-lite"/>
    </source>
</evidence>